<dbReference type="EMBL" id="JAWQEG010002750">
    <property type="protein sequence ID" value="KAK3869938.1"/>
    <property type="molecule type" value="Genomic_DNA"/>
</dbReference>
<accession>A0AAE1F9W4</accession>
<organism evidence="2 3">
    <name type="scientific">Petrolisthes cinctipes</name>
    <name type="common">Flat porcelain crab</name>
    <dbReference type="NCBI Taxonomy" id="88211"/>
    <lineage>
        <taxon>Eukaryota</taxon>
        <taxon>Metazoa</taxon>
        <taxon>Ecdysozoa</taxon>
        <taxon>Arthropoda</taxon>
        <taxon>Crustacea</taxon>
        <taxon>Multicrustacea</taxon>
        <taxon>Malacostraca</taxon>
        <taxon>Eumalacostraca</taxon>
        <taxon>Eucarida</taxon>
        <taxon>Decapoda</taxon>
        <taxon>Pleocyemata</taxon>
        <taxon>Anomura</taxon>
        <taxon>Galatheoidea</taxon>
        <taxon>Porcellanidae</taxon>
        <taxon>Petrolisthes</taxon>
    </lineage>
</organism>
<comment type="caution">
    <text evidence="2">The sequence shown here is derived from an EMBL/GenBank/DDBJ whole genome shotgun (WGS) entry which is preliminary data.</text>
</comment>
<dbReference type="Proteomes" id="UP001286313">
    <property type="component" value="Unassembled WGS sequence"/>
</dbReference>
<feature type="region of interest" description="Disordered" evidence="1">
    <location>
        <begin position="67"/>
        <end position="90"/>
    </location>
</feature>
<reference evidence="2" key="1">
    <citation type="submission" date="2023-10" db="EMBL/GenBank/DDBJ databases">
        <title>Genome assemblies of two species of porcelain crab, Petrolisthes cinctipes and Petrolisthes manimaculis (Anomura: Porcellanidae).</title>
        <authorList>
            <person name="Angst P."/>
        </authorList>
    </citation>
    <scope>NUCLEOTIDE SEQUENCE</scope>
    <source>
        <strain evidence="2">PB745_01</strain>
        <tissue evidence="2">Gill</tissue>
    </source>
</reference>
<feature type="compositionally biased region" description="Pro residues" evidence="1">
    <location>
        <begin position="79"/>
        <end position="90"/>
    </location>
</feature>
<dbReference type="AlphaFoldDB" id="A0AAE1F9W4"/>
<protein>
    <submittedName>
        <fullName evidence="2">Uncharacterized protein</fullName>
    </submittedName>
</protein>
<proteinExistence type="predicted"/>
<gene>
    <name evidence="2" type="ORF">Pcinc_024771</name>
</gene>
<name>A0AAE1F9W4_PETCI</name>
<keyword evidence="3" id="KW-1185">Reference proteome</keyword>
<evidence type="ECO:0000256" key="1">
    <source>
        <dbReference type="SAM" id="MobiDB-lite"/>
    </source>
</evidence>
<evidence type="ECO:0000313" key="3">
    <source>
        <dbReference type="Proteomes" id="UP001286313"/>
    </source>
</evidence>
<sequence>MVGWLVGGVSEESRRRRPLLYRPLPLTTTTTTKLYFYLFTSSSRSDHHHNAHTATLAAAPHWPSVRHLTTSTSTNTTPTPTPPPVTSRLTPLPPLPGSPYTYHYDHHYHHTLTVHFSSFTINSIPLNPSQFSPGAFTQILSTDVFHFISRARQPPAQTRMRRAVVGVQAPPNARLTATQPPSQPIIVKGKVALHQSQNHCLFPW</sequence>
<feature type="compositionally biased region" description="Low complexity" evidence="1">
    <location>
        <begin position="68"/>
        <end position="78"/>
    </location>
</feature>
<evidence type="ECO:0000313" key="2">
    <source>
        <dbReference type="EMBL" id="KAK3869938.1"/>
    </source>
</evidence>